<dbReference type="EMBL" id="JABELD010000180">
    <property type="protein sequence ID" value="MBU2740025.1"/>
    <property type="molecule type" value="Genomic_DNA"/>
</dbReference>
<keyword evidence="1" id="KW-0472">Membrane</keyword>
<feature type="transmembrane region" description="Helical" evidence="1">
    <location>
        <begin position="7"/>
        <end position="23"/>
    </location>
</feature>
<evidence type="ECO:0000256" key="1">
    <source>
        <dbReference type="SAM" id="Phobius"/>
    </source>
</evidence>
<feature type="transmembrane region" description="Helical" evidence="1">
    <location>
        <begin position="116"/>
        <end position="134"/>
    </location>
</feature>
<proteinExistence type="predicted"/>
<keyword evidence="1" id="KW-0812">Transmembrane</keyword>
<organism evidence="2 3">
    <name type="scientific">Acidithiobacillus concretivorus</name>
    <dbReference type="NCBI Taxonomy" id="3063952"/>
    <lineage>
        <taxon>Bacteria</taxon>
        <taxon>Pseudomonadati</taxon>
        <taxon>Pseudomonadota</taxon>
        <taxon>Acidithiobacillia</taxon>
        <taxon>Acidithiobacillales</taxon>
        <taxon>Acidithiobacillaceae</taxon>
        <taxon>Acidithiobacillus</taxon>
    </lineage>
</organism>
<keyword evidence="1" id="KW-1133">Transmembrane helix</keyword>
<accession>A0ABS5ZUF2</accession>
<feature type="transmembrane region" description="Helical" evidence="1">
    <location>
        <begin position="82"/>
        <end position="104"/>
    </location>
</feature>
<comment type="caution">
    <text evidence="2">The sequence shown here is derived from an EMBL/GenBank/DDBJ whole genome shotgun (WGS) entry which is preliminary data.</text>
</comment>
<evidence type="ECO:0008006" key="4">
    <source>
        <dbReference type="Google" id="ProtNLM"/>
    </source>
</evidence>
<keyword evidence="3" id="KW-1185">Reference proteome</keyword>
<dbReference type="Proteomes" id="UP001197028">
    <property type="component" value="Unassembled WGS sequence"/>
</dbReference>
<gene>
    <name evidence="2" type="ORF">HJG40_14830</name>
</gene>
<protein>
    <recommendedName>
        <fullName evidence="4">DUF3267 domain-containing protein</fullName>
    </recommendedName>
</protein>
<sequence length="164" mass="18505">MMIQPKTAIIISTLVLVVLLRGLRRYFVLFWLAALPGILFHELSHWLLAFVSNGRPCFPRMLPKRVPGGYVLARVPVRNPTWYNGAFIGLAPLLLIAMAFVAIVYGSPESWSWAQAWRIVLIPVFAAECLVECAPSTADWRIARKTLWPVAAAVVCVMVFRELW</sequence>
<evidence type="ECO:0000313" key="3">
    <source>
        <dbReference type="Proteomes" id="UP001197028"/>
    </source>
</evidence>
<name>A0ABS5ZUF2_9PROT</name>
<feature type="transmembrane region" description="Helical" evidence="1">
    <location>
        <begin position="29"/>
        <end position="51"/>
    </location>
</feature>
<evidence type="ECO:0000313" key="2">
    <source>
        <dbReference type="EMBL" id="MBU2740025.1"/>
    </source>
</evidence>
<reference evidence="2 3" key="1">
    <citation type="journal article" date="2021" name="ISME J.">
        <title>Genomic evolution of the class Acidithiobacillia: deep-branching Proteobacteria living in extreme acidic conditions.</title>
        <authorList>
            <person name="Moya-Beltran A."/>
            <person name="Beard S."/>
            <person name="Rojas-Villalobos C."/>
            <person name="Issotta F."/>
            <person name="Gallardo Y."/>
            <person name="Ulloa R."/>
            <person name="Giaveno A."/>
            <person name="Degli Esposti M."/>
            <person name="Johnson D.B."/>
            <person name="Quatrini R."/>
        </authorList>
    </citation>
    <scope>NUCLEOTIDE SEQUENCE [LARGE SCALE GENOMIC DNA]</scope>
    <source>
        <strain evidence="2 3">ATCC 19703</strain>
    </source>
</reference>